<dbReference type="CDD" id="cd03263">
    <property type="entry name" value="ABC_subfamily_A"/>
    <property type="match status" value="2"/>
</dbReference>
<evidence type="ECO:0000256" key="3">
    <source>
        <dbReference type="ARBA" id="ARBA00022741"/>
    </source>
</evidence>
<dbReference type="PROSITE" id="PS00211">
    <property type="entry name" value="ABC_TRANSPORTER_1"/>
    <property type="match status" value="1"/>
</dbReference>
<dbReference type="Gene3D" id="3.40.50.300">
    <property type="entry name" value="P-loop containing nucleotide triphosphate hydrolases"/>
    <property type="match status" value="2"/>
</dbReference>
<keyword evidence="2 7" id="KW-0812">Transmembrane</keyword>
<evidence type="ECO:0000313" key="10">
    <source>
        <dbReference type="Proteomes" id="UP001165289"/>
    </source>
</evidence>
<dbReference type="FunFam" id="3.40.50.300:FF:000933">
    <property type="entry name" value="ABC transporter A family member 7"/>
    <property type="match status" value="1"/>
</dbReference>
<evidence type="ECO:0000256" key="7">
    <source>
        <dbReference type="SAM" id="Phobius"/>
    </source>
</evidence>
<dbReference type="InterPro" id="IPR056264">
    <property type="entry name" value="R2_ABCA1-4-like"/>
</dbReference>
<feature type="transmembrane region" description="Helical" evidence="7">
    <location>
        <begin position="1202"/>
        <end position="1229"/>
    </location>
</feature>
<comment type="caution">
    <text evidence="9">The sequence shown here is derived from an EMBL/GenBank/DDBJ whole genome shotgun (WGS) entry which is preliminary data.</text>
</comment>
<feature type="domain" description="ABC transporter" evidence="8">
    <location>
        <begin position="568"/>
        <end position="802"/>
    </location>
</feature>
<keyword evidence="5 7" id="KW-1133">Transmembrane helix</keyword>
<keyword evidence="10" id="KW-1185">Reference proteome</keyword>
<evidence type="ECO:0000256" key="1">
    <source>
        <dbReference type="ARBA" id="ARBA00004141"/>
    </source>
</evidence>
<dbReference type="EMBL" id="JAKMXF010000277">
    <property type="protein sequence ID" value="KAI6653359.1"/>
    <property type="molecule type" value="Genomic_DNA"/>
</dbReference>
<comment type="subcellular location">
    <subcellularLocation>
        <location evidence="1">Membrane</location>
        <topology evidence="1">Multi-pass membrane protein</topology>
    </subcellularLocation>
</comment>
<dbReference type="FunFam" id="3.40.50.300:FF:002470">
    <property type="entry name" value="ABC transporter, putative"/>
    <property type="match status" value="1"/>
</dbReference>
<evidence type="ECO:0000256" key="5">
    <source>
        <dbReference type="ARBA" id="ARBA00022989"/>
    </source>
</evidence>
<keyword evidence="3" id="KW-0547">Nucleotide-binding</keyword>
<feature type="transmembrane region" description="Helical" evidence="7">
    <location>
        <begin position="1270"/>
        <end position="1291"/>
    </location>
</feature>
<dbReference type="SUPFAM" id="SSF52540">
    <property type="entry name" value="P-loop containing nucleoside triphosphate hydrolases"/>
    <property type="match status" value="2"/>
</dbReference>
<feature type="transmembrane region" description="Helical" evidence="7">
    <location>
        <begin position="390"/>
        <end position="410"/>
    </location>
</feature>
<evidence type="ECO:0000256" key="2">
    <source>
        <dbReference type="ARBA" id="ARBA00022692"/>
    </source>
</evidence>
<dbReference type="PANTHER" id="PTHR19229">
    <property type="entry name" value="ATP-BINDING CASSETTE TRANSPORTER SUBFAMILY A ABCA"/>
    <property type="match status" value="1"/>
</dbReference>
<dbReference type="InterPro" id="IPR003593">
    <property type="entry name" value="AAA+_ATPase"/>
</dbReference>
<evidence type="ECO:0000313" key="9">
    <source>
        <dbReference type="EMBL" id="KAI6653359.1"/>
    </source>
</evidence>
<organism evidence="9 10">
    <name type="scientific">Oopsacas minuta</name>
    <dbReference type="NCBI Taxonomy" id="111878"/>
    <lineage>
        <taxon>Eukaryota</taxon>
        <taxon>Metazoa</taxon>
        <taxon>Porifera</taxon>
        <taxon>Hexactinellida</taxon>
        <taxon>Hexasterophora</taxon>
        <taxon>Lyssacinosida</taxon>
        <taxon>Leucopsacidae</taxon>
        <taxon>Oopsacas</taxon>
    </lineage>
</organism>
<dbReference type="PROSITE" id="PS50893">
    <property type="entry name" value="ABC_TRANSPORTER_2"/>
    <property type="match status" value="2"/>
</dbReference>
<dbReference type="GO" id="GO:0016020">
    <property type="term" value="C:membrane"/>
    <property type="evidence" value="ECO:0007669"/>
    <property type="project" value="UniProtKB-SubCell"/>
</dbReference>
<feature type="transmembrane region" description="Helical" evidence="7">
    <location>
        <begin position="417"/>
        <end position="435"/>
    </location>
</feature>
<feature type="domain" description="ABC transporter" evidence="8">
    <location>
        <begin position="1448"/>
        <end position="1688"/>
    </location>
</feature>
<dbReference type="InterPro" id="IPR003439">
    <property type="entry name" value="ABC_transporter-like_ATP-bd"/>
</dbReference>
<dbReference type="GO" id="GO:0005319">
    <property type="term" value="F:lipid transporter activity"/>
    <property type="evidence" value="ECO:0007669"/>
    <property type="project" value="TreeGrafter"/>
</dbReference>
<feature type="transmembrane region" description="Helical" evidence="7">
    <location>
        <begin position="1153"/>
        <end position="1182"/>
    </location>
</feature>
<evidence type="ECO:0000259" key="8">
    <source>
        <dbReference type="PROSITE" id="PS50893"/>
    </source>
</evidence>
<dbReference type="InterPro" id="IPR013525">
    <property type="entry name" value="ABC2_TM"/>
</dbReference>
<dbReference type="InterPro" id="IPR027417">
    <property type="entry name" value="P-loop_NTPase"/>
</dbReference>
<gene>
    <name evidence="9" type="ORF">LOD99_3579</name>
</gene>
<dbReference type="InterPro" id="IPR017871">
    <property type="entry name" value="ABC_transporter-like_CS"/>
</dbReference>
<dbReference type="PANTHER" id="PTHR19229:SF250">
    <property type="entry name" value="ABC TRANSPORTER DOMAIN-CONTAINING PROTEIN-RELATED"/>
    <property type="match status" value="1"/>
</dbReference>
<feature type="transmembrane region" description="Helical" evidence="7">
    <location>
        <begin position="362"/>
        <end position="384"/>
    </location>
</feature>
<name>A0AAV7JY15_9METZ</name>
<dbReference type="SMART" id="SM00382">
    <property type="entry name" value="AAA"/>
    <property type="match status" value="2"/>
</dbReference>
<keyword evidence="6 7" id="KW-0472">Membrane</keyword>
<dbReference type="GO" id="GO:0140359">
    <property type="term" value="F:ABC-type transporter activity"/>
    <property type="evidence" value="ECO:0007669"/>
    <property type="project" value="InterPro"/>
</dbReference>
<feature type="transmembrane region" description="Helical" evidence="7">
    <location>
        <begin position="307"/>
        <end position="328"/>
    </location>
</feature>
<dbReference type="GO" id="GO:0016887">
    <property type="term" value="F:ATP hydrolysis activity"/>
    <property type="evidence" value="ECO:0007669"/>
    <property type="project" value="InterPro"/>
</dbReference>
<feature type="transmembrane region" description="Helical" evidence="7">
    <location>
        <begin position="1241"/>
        <end position="1264"/>
    </location>
</feature>
<sequence length="1768" mass="199458">MGCFSFLRTVGLLLIKNFILQFRSWVFTIFELILPVAYIAVLVALRYQFVQIHHEERRWNPISINNSTDIDMKLATIAPMVFPMPTSLQNSKKIILFAPDTREVRDIAERFKSMGYFLNLFIDVDFRKNESEMVNFLDSQKNDSDEFYYSKYLGGISLNNTKKANSIQFEYKIRFDDKLRPFVNVSKLEEIFNVTNILALIQKLQHIDFKNDSNATEALKSPSGDWRTNILFPRIAGQGPRVKYDNLTGDKPGYIYQGYLPVQAALEQAILRYRYEQLNPDSSYPELNIQIQQYPYRKYIEYDFSMALAYGLPLLLMLSFIIPTMFIVRSLVYEKEKKLKESLKIMGASGIAQKLAWFLKNFIFLLVTIIMVMILIVGGGIFIWASNALFFLFLLLYTLATIGFATLLATLFSKTNVATVMSGVIFFMTYCPYFFIQSDETYDELPYQVKIILCLFSNTALALGSRLFSEFEARGDSASFSSVSTSPIPGDQFSLMFVLIILWFDFKFYTILAWYIDNVFPGDFGVPKPFYFLCMPSYWYTPKKKLTKRIQDRSEFIESEPKYNEVGIEIIDLSKTFGGLGQKKKKAVDGINLKMYKNQITVLLGHNGAGKTTTMSMLTGIYPPSTGTAEVNNFDIRSQISKVRRSLGLCPQHDVLYDNMTVREHLWFFGMLKGLSWKDVKEEAVELMIALGIYHKARVYTKNLSGGMKRKLSVGIALIGKSKVVILDEPTTGMDPGARRDTWDLLLRYKQDKTIMLTTHYMDEADFLGDRIAIMASGKIKCCGSPLFLKSKFGVGYHMTCVKEPNCNVPAITQLITQHVPEAKLQSNIGAELTYILPKNRSQAFPTMFDILQNNKEDYGITSYGVSITTMEEVFLHVGSQEDEELELLLAGRHLALENSNGNAQPNSIMIDKIDPNISLNNVSIERTKIAIQNSRQTPTKEKISEISPLSSPHRLRPVTGHNLWFLQFYAMFVKRIHNTTRNYKAIIPQLLLPCIFTLLALVVSIIAPGMSEQRALQMTPNLYRESNIPIISDLSTTAQSRNKAMQSYLNTNSSANILYMNASNGTQMEDFILKKYNKLSNTDVDQSYQFGAEYRGPNVTVWFSNQGYHMLPLAVNQVYNSLLRSIPGGEDDEIVGYNAPLPADLKSQADSLLGIGVGFSVAFDMVFGMAFLASSFVVFVVDERSSKAKHIQRVSGVHLSSFWLSGFLWDIINYVVPCVFILILFAAFQVPAYKDENLPVVALLLLLYGWSIIPLMYLFSYFFNTATTAFVLTVLFNIATGCAAVLIIFLLEVLQLTDASDIMKWIFLFMPNYCLGQALSDMVANTYYKNICAENAETREFCKLSGIAFQDVVLALETPGIGRFVIAMVIEGFVFLLGLYILESNIIQKIFKLIMSPCHKMGPRYIVDANGSGTGAFVDSDVLNEQANVTTEDMSYYTTWNPDGNILTLYNIGKVYRNTFTVCDRSPTIVAVDDLCLEVKRGEIFGLLGQNGAGKSSTFKMITGDEDISSGAAFINGIDLRYGIEKASHLMGYCPQYDALIDRMTGREVLLMFGRIRGLKGPGLNLAVNEIIERLYLSEYKDRLCGTYSGGNKRKLCTGIALVGGPPLVLLDEPTSGMDPVSKRLLWDTLTEYSQEGHCIVITSHSMEECEALCHRMTIMVNGRMKCLGTLQHLKNKFGSGYTLTVKCKQGQEELIQHISARFPENKISRSHTGMINFKIPQHAAKLSEIFACMEEAKNPVENYGVTQTTLEQVFLDLTAEQEAAEN</sequence>
<evidence type="ECO:0000256" key="4">
    <source>
        <dbReference type="ARBA" id="ARBA00022840"/>
    </source>
</evidence>
<feature type="transmembrane region" description="Helical" evidence="7">
    <location>
        <begin position="991"/>
        <end position="1011"/>
    </location>
</feature>
<protein>
    <recommendedName>
        <fullName evidence="8">ABC transporter domain-containing protein</fullName>
    </recommendedName>
</protein>
<dbReference type="GO" id="GO:0005524">
    <property type="term" value="F:ATP binding"/>
    <property type="evidence" value="ECO:0007669"/>
    <property type="project" value="UniProtKB-KW"/>
</dbReference>
<feature type="transmembrane region" description="Helical" evidence="7">
    <location>
        <begin position="493"/>
        <end position="516"/>
    </location>
</feature>
<dbReference type="Proteomes" id="UP001165289">
    <property type="component" value="Unassembled WGS sequence"/>
</dbReference>
<proteinExistence type="predicted"/>
<feature type="transmembrane region" description="Helical" evidence="7">
    <location>
        <begin position="25"/>
        <end position="47"/>
    </location>
</feature>
<keyword evidence="4" id="KW-0067">ATP-binding</keyword>
<feature type="transmembrane region" description="Helical" evidence="7">
    <location>
        <begin position="1362"/>
        <end position="1383"/>
    </location>
</feature>
<dbReference type="Pfam" id="PF12698">
    <property type="entry name" value="ABC2_membrane_3"/>
    <property type="match status" value="2"/>
</dbReference>
<dbReference type="InterPro" id="IPR026082">
    <property type="entry name" value="ABCA"/>
</dbReference>
<dbReference type="Pfam" id="PF00005">
    <property type="entry name" value="ABC_tran"/>
    <property type="match status" value="2"/>
</dbReference>
<evidence type="ECO:0000256" key="6">
    <source>
        <dbReference type="ARBA" id="ARBA00023136"/>
    </source>
</evidence>
<dbReference type="Pfam" id="PF23321">
    <property type="entry name" value="R1_ABCA1"/>
    <property type="match status" value="1"/>
</dbReference>
<accession>A0AAV7JY15</accession>
<reference evidence="9 10" key="1">
    <citation type="journal article" date="2023" name="BMC Biol.">
        <title>The compact genome of the sponge Oopsacas minuta (Hexactinellida) is lacking key metazoan core genes.</title>
        <authorList>
            <person name="Santini S."/>
            <person name="Schenkelaars Q."/>
            <person name="Jourda C."/>
            <person name="Duchesne M."/>
            <person name="Belahbib H."/>
            <person name="Rocher C."/>
            <person name="Selva M."/>
            <person name="Riesgo A."/>
            <person name="Vervoort M."/>
            <person name="Leys S.P."/>
            <person name="Kodjabachian L."/>
            <person name="Le Bivic A."/>
            <person name="Borchiellini C."/>
            <person name="Claverie J.M."/>
            <person name="Renard E."/>
        </authorList>
    </citation>
    <scope>NUCLEOTIDE SEQUENCE [LARGE SCALE GENOMIC DNA]</scope>
    <source>
        <strain evidence="9">SPO-2</strain>
    </source>
</reference>